<comment type="caution">
    <text evidence="2">The sequence shown here is derived from an EMBL/GenBank/DDBJ whole genome shotgun (WGS) entry which is preliminary data.</text>
</comment>
<feature type="signal peptide" evidence="1">
    <location>
        <begin position="1"/>
        <end position="20"/>
    </location>
</feature>
<protein>
    <submittedName>
        <fullName evidence="2">Uncharacterized protein</fullName>
    </submittedName>
</protein>
<reference evidence="2" key="1">
    <citation type="journal article" date="2021" name="Nat. Commun.">
        <title>Genetic determinants of endophytism in the Arabidopsis root mycobiome.</title>
        <authorList>
            <person name="Mesny F."/>
            <person name="Miyauchi S."/>
            <person name="Thiergart T."/>
            <person name="Pickel B."/>
            <person name="Atanasova L."/>
            <person name="Karlsson M."/>
            <person name="Huettel B."/>
            <person name="Barry K.W."/>
            <person name="Haridas S."/>
            <person name="Chen C."/>
            <person name="Bauer D."/>
            <person name="Andreopoulos W."/>
            <person name="Pangilinan J."/>
            <person name="LaButti K."/>
            <person name="Riley R."/>
            <person name="Lipzen A."/>
            <person name="Clum A."/>
            <person name="Drula E."/>
            <person name="Henrissat B."/>
            <person name="Kohler A."/>
            <person name="Grigoriev I.V."/>
            <person name="Martin F.M."/>
            <person name="Hacquard S."/>
        </authorList>
    </citation>
    <scope>NUCLEOTIDE SEQUENCE</scope>
    <source>
        <strain evidence="2">MPI-SDFR-AT-0117</strain>
    </source>
</reference>
<dbReference type="Proteomes" id="UP000770015">
    <property type="component" value="Unassembled WGS sequence"/>
</dbReference>
<sequence length="162" mass="17696">MVRLAPYMVMMAAITTQVVAWRGLGIRHISIPGFSGLKQDFSDPSSPDWSCGEDEIDLKPQDCVMAAGDMFDSFVGLPNGTLTVRAGSCKQYVRGGCQATVCNVGQDVQEVDIRATAMKVMNPLVTRCVVSQKRGQWQDGKGILVDVRRSEQQTPGRSSERL</sequence>
<gene>
    <name evidence="2" type="ORF">F5X68DRAFT_201855</name>
</gene>
<accession>A0A9P9AF89</accession>
<organism evidence="2 3">
    <name type="scientific">Plectosphaerella plurivora</name>
    <dbReference type="NCBI Taxonomy" id="936078"/>
    <lineage>
        <taxon>Eukaryota</taxon>
        <taxon>Fungi</taxon>
        <taxon>Dikarya</taxon>
        <taxon>Ascomycota</taxon>
        <taxon>Pezizomycotina</taxon>
        <taxon>Sordariomycetes</taxon>
        <taxon>Hypocreomycetidae</taxon>
        <taxon>Glomerellales</taxon>
        <taxon>Plectosphaerellaceae</taxon>
        <taxon>Plectosphaerella</taxon>
    </lineage>
</organism>
<feature type="chain" id="PRO_5040388246" evidence="1">
    <location>
        <begin position="21"/>
        <end position="162"/>
    </location>
</feature>
<evidence type="ECO:0000313" key="2">
    <source>
        <dbReference type="EMBL" id="KAH6691416.1"/>
    </source>
</evidence>
<dbReference type="AlphaFoldDB" id="A0A9P9AF89"/>
<keyword evidence="1" id="KW-0732">Signal</keyword>
<name>A0A9P9AF89_9PEZI</name>
<dbReference type="EMBL" id="JAGSXJ010000005">
    <property type="protein sequence ID" value="KAH6691416.1"/>
    <property type="molecule type" value="Genomic_DNA"/>
</dbReference>
<evidence type="ECO:0000256" key="1">
    <source>
        <dbReference type="SAM" id="SignalP"/>
    </source>
</evidence>
<dbReference type="OrthoDB" id="10543081at2759"/>
<evidence type="ECO:0000313" key="3">
    <source>
        <dbReference type="Proteomes" id="UP000770015"/>
    </source>
</evidence>
<keyword evidence="3" id="KW-1185">Reference proteome</keyword>
<proteinExistence type="predicted"/>